<name>A0A1K2I0R5_9HYPH</name>
<evidence type="ECO:0000313" key="2">
    <source>
        <dbReference type="Proteomes" id="UP000183447"/>
    </source>
</evidence>
<dbReference type="EMBL" id="FPKU01000003">
    <property type="protein sequence ID" value="SFZ85978.1"/>
    <property type="molecule type" value="Genomic_DNA"/>
</dbReference>
<dbReference type="OrthoDB" id="8398518at2"/>
<evidence type="ECO:0000313" key="1">
    <source>
        <dbReference type="EMBL" id="SFZ85978.1"/>
    </source>
</evidence>
<dbReference type="Proteomes" id="UP000183447">
    <property type="component" value="Unassembled WGS sequence"/>
</dbReference>
<keyword evidence="2" id="KW-1185">Reference proteome</keyword>
<dbReference type="RefSeq" id="WP_072345218.1">
    <property type="nucleotide sequence ID" value="NZ_FPKU01000003.1"/>
</dbReference>
<dbReference type="AlphaFoldDB" id="A0A1K2I0R5"/>
<accession>A0A1K2I0R5</accession>
<organism evidence="1 2">
    <name type="scientific">Devosia enhydra</name>
    <dbReference type="NCBI Taxonomy" id="665118"/>
    <lineage>
        <taxon>Bacteria</taxon>
        <taxon>Pseudomonadati</taxon>
        <taxon>Pseudomonadota</taxon>
        <taxon>Alphaproteobacteria</taxon>
        <taxon>Hyphomicrobiales</taxon>
        <taxon>Devosiaceae</taxon>
        <taxon>Devosia</taxon>
    </lineage>
</organism>
<proteinExistence type="predicted"/>
<sequence length="95" mass="10172">MSSLSPISDRVLAAGGHHARAELLLRLSDAVVLECAREIAAACTASGFDLGASYLDTRLAALCATRAPSGHLPDAEQARLEQLRLALFQQSRRDR</sequence>
<reference evidence="1 2" key="1">
    <citation type="submission" date="2016-11" db="EMBL/GenBank/DDBJ databases">
        <authorList>
            <person name="Jaros S."/>
            <person name="Januszkiewicz K."/>
            <person name="Wedrychowicz H."/>
        </authorList>
    </citation>
    <scope>NUCLEOTIDE SEQUENCE [LARGE SCALE GENOMIC DNA]</scope>
    <source>
        <strain evidence="1 2">ATCC 23634</strain>
    </source>
</reference>
<gene>
    <name evidence="1" type="ORF">SAMN02983003_3150</name>
</gene>
<protein>
    <submittedName>
        <fullName evidence="1">Uncharacterized protein</fullName>
    </submittedName>
</protein>
<dbReference type="STRING" id="665118.SAMN02983003_3150"/>